<dbReference type="Gene3D" id="3.90.1720.10">
    <property type="entry name" value="endopeptidase domain like (from Nostoc punctiforme)"/>
    <property type="match status" value="1"/>
</dbReference>
<dbReference type="Proteomes" id="UP000295645">
    <property type="component" value="Unassembled WGS sequence"/>
</dbReference>
<dbReference type="RefSeq" id="WP_132142275.1">
    <property type="nucleotide sequence ID" value="NZ_SMCS01000002.1"/>
</dbReference>
<protein>
    <submittedName>
        <fullName evidence="1">Permuted papain-like amidase YaeF/Yiix C92 family enzyme</fullName>
    </submittedName>
</protein>
<sequence>MRTRHVVCAAAIIAVAASMAWRYLMPVHATGMIALPDDVASHLEVGDLVFRQGSEPVSDAVRAIDTGEYSHVGMLVGSAGHWRVVHAVPAERTDRNDGVVEDSLDEFRSREHARRIVILRIAATPMQREAAAEWTETRLGTPFRIAGGGTYCTQLVWQAYRENGVDLDVRFQHLNLPLLEPGDYLLPSALLASPRVSRVYESPEG</sequence>
<keyword evidence="2" id="KW-1185">Reference proteome</keyword>
<dbReference type="EMBL" id="SMCS01000002">
    <property type="protein sequence ID" value="TCV96057.1"/>
    <property type="molecule type" value="Genomic_DNA"/>
</dbReference>
<proteinExistence type="predicted"/>
<dbReference type="InterPro" id="IPR024453">
    <property type="entry name" value="Peptidase_C92"/>
</dbReference>
<dbReference type="OrthoDB" id="6183432at2"/>
<dbReference type="SUPFAM" id="SSF54001">
    <property type="entry name" value="Cysteine proteinases"/>
    <property type="match status" value="1"/>
</dbReference>
<dbReference type="AlphaFoldDB" id="A0A4R3YT15"/>
<dbReference type="Pfam" id="PF05708">
    <property type="entry name" value="Peptidase_C92"/>
    <property type="match status" value="1"/>
</dbReference>
<name>A0A4R3YT15_9GAMM</name>
<gene>
    <name evidence="1" type="ORF">EC912_102406</name>
</gene>
<evidence type="ECO:0000313" key="1">
    <source>
        <dbReference type="EMBL" id="TCV96057.1"/>
    </source>
</evidence>
<evidence type="ECO:0000313" key="2">
    <source>
        <dbReference type="Proteomes" id="UP000295645"/>
    </source>
</evidence>
<comment type="caution">
    <text evidence="1">The sequence shown here is derived from an EMBL/GenBank/DDBJ whole genome shotgun (WGS) entry which is preliminary data.</text>
</comment>
<organism evidence="1 2">
    <name type="scientific">Luteibacter rhizovicinus</name>
    <dbReference type="NCBI Taxonomy" id="242606"/>
    <lineage>
        <taxon>Bacteria</taxon>
        <taxon>Pseudomonadati</taxon>
        <taxon>Pseudomonadota</taxon>
        <taxon>Gammaproteobacteria</taxon>
        <taxon>Lysobacterales</taxon>
        <taxon>Rhodanobacteraceae</taxon>
        <taxon>Luteibacter</taxon>
    </lineage>
</organism>
<dbReference type="InterPro" id="IPR038765">
    <property type="entry name" value="Papain-like_cys_pep_sf"/>
</dbReference>
<reference evidence="1 2" key="1">
    <citation type="submission" date="2019-03" db="EMBL/GenBank/DDBJ databases">
        <title>Above-ground endophytic microbial communities from plants in different locations in the United States.</title>
        <authorList>
            <person name="Frank C."/>
        </authorList>
    </citation>
    <scope>NUCLEOTIDE SEQUENCE [LARGE SCALE GENOMIC DNA]</scope>
    <source>
        <strain evidence="1 2">LP_13_YM</strain>
    </source>
</reference>
<accession>A0A4R3YT15</accession>